<name>A0A0A0K9N6_CUCSA</name>
<keyword evidence="3" id="KW-1185">Reference proteome</keyword>
<reference evidence="2 3" key="2">
    <citation type="journal article" date="2009" name="PLoS ONE">
        <title>An integrated genetic and cytogenetic map of the cucumber genome.</title>
        <authorList>
            <person name="Ren Y."/>
            <person name="Zhang Z."/>
            <person name="Liu J."/>
            <person name="Staub J.E."/>
            <person name="Han Y."/>
            <person name="Cheng Z."/>
            <person name="Li X."/>
            <person name="Lu J."/>
            <person name="Miao H."/>
            <person name="Kang H."/>
            <person name="Xie B."/>
            <person name="Gu X."/>
            <person name="Wang X."/>
            <person name="Du Y."/>
            <person name="Jin W."/>
            <person name="Huang S."/>
        </authorList>
    </citation>
    <scope>NUCLEOTIDE SEQUENCE [LARGE SCALE GENOMIC DNA]</scope>
    <source>
        <strain evidence="3">cv. 9930</strain>
    </source>
</reference>
<sequence>MALKRKEKKAFGDSKANCDHPSSHNPFYTFGVDISQLEIETAIRNRRRTNNCQFEKFQQILLRLHSKLLFLFTTFQSWRTTLSMIRLKEKRNSNLPIPSSSPLFLRQFSIPPSMQVKLLTLLET</sequence>
<evidence type="ECO:0000256" key="1">
    <source>
        <dbReference type="SAM" id="MobiDB-lite"/>
    </source>
</evidence>
<dbReference type="AlphaFoldDB" id="A0A0A0K9N6"/>
<dbReference type="Gramene" id="KGN45544">
    <property type="protein sequence ID" value="KGN45544"/>
    <property type="gene ID" value="Csa_7G451990"/>
</dbReference>
<dbReference type="Proteomes" id="UP000029981">
    <property type="component" value="Chromosome 7"/>
</dbReference>
<reference evidence="2 3" key="4">
    <citation type="journal article" date="2011" name="BMC Genomics">
        <title>RNA-Seq improves annotation of protein-coding genes in the cucumber genome.</title>
        <authorList>
            <person name="Li Z."/>
            <person name="Zhang Z."/>
            <person name="Yan P."/>
            <person name="Huang S."/>
            <person name="Fei Z."/>
            <person name="Lin K."/>
        </authorList>
    </citation>
    <scope>NUCLEOTIDE SEQUENCE [LARGE SCALE GENOMIC DNA]</scope>
    <source>
        <strain evidence="3">cv. 9930</strain>
    </source>
</reference>
<proteinExistence type="predicted"/>
<reference evidence="2 3" key="3">
    <citation type="journal article" date="2010" name="BMC Genomics">
        <title>Transcriptome sequencing and comparative analysis of cucumber flowers with different sex types.</title>
        <authorList>
            <person name="Guo S."/>
            <person name="Zheng Y."/>
            <person name="Joung J.G."/>
            <person name="Liu S."/>
            <person name="Zhang Z."/>
            <person name="Crasta O.R."/>
            <person name="Sobral B.W."/>
            <person name="Xu Y."/>
            <person name="Huang S."/>
            <person name="Fei Z."/>
        </authorList>
    </citation>
    <scope>NUCLEOTIDE SEQUENCE [LARGE SCALE GENOMIC DNA]</scope>
    <source>
        <strain evidence="3">cv. 9930</strain>
    </source>
</reference>
<feature type="compositionally biased region" description="Basic and acidic residues" evidence="1">
    <location>
        <begin position="9"/>
        <end position="22"/>
    </location>
</feature>
<feature type="region of interest" description="Disordered" evidence="1">
    <location>
        <begin position="1"/>
        <end position="24"/>
    </location>
</feature>
<evidence type="ECO:0000313" key="2">
    <source>
        <dbReference type="EMBL" id="KGN45544.1"/>
    </source>
</evidence>
<evidence type="ECO:0000313" key="3">
    <source>
        <dbReference type="Proteomes" id="UP000029981"/>
    </source>
</evidence>
<protein>
    <submittedName>
        <fullName evidence="2">Uncharacterized protein</fullName>
    </submittedName>
</protein>
<gene>
    <name evidence="2" type="ORF">Csa_7G451990</name>
</gene>
<reference evidence="2 3" key="1">
    <citation type="journal article" date="2009" name="Nat. Genet.">
        <title>The genome of the cucumber, Cucumis sativus L.</title>
        <authorList>
            <person name="Huang S."/>
            <person name="Li R."/>
            <person name="Zhang Z."/>
            <person name="Li L."/>
            <person name="Gu X."/>
            <person name="Fan W."/>
            <person name="Lucas W.J."/>
            <person name="Wang X."/>
            <person name="Xie B."/>
            <person name="Ni P."/>
            <person name="Ren Y."/>
            <person name="Zhu H."/>
            <person name="Li J."/>
            <person name="Lin K."/>
            <person name="Jin W."/>
            <person name="Fei Z."/>
            <person name="Li G."/>
            <person name="Staub J."/>
            <person name="Kilian A."/>
            <person name="van der Vossen E.A."/>
            <person name="Wu Y."/>
            <person name="Guo J."/>
            <person name="He J."/>
            <person name="Jia Z."/>
            <person name="Ren Y."/>
            <person name="Tian G."/>
            <person name="Lu Y."/>
            <person name="Ruan J."/>
            <person name="Qian W."/>
            <person name="Wang M."/>
            <person name="Huang Q."/>
            <person name="Li B."/>
            <person name="Xuan Z."/>
            <person name="Cao J."/>
            <person name="Asan"/>
            <person name="Wu Z."/>
            <person name="Zhang J."/>
            <person name="Cai Q."/>
            <person name="Bai Y."/>
            <person name="Zhao B."/>
            <person name="Han Y."/>
            <person name="Li Y."/>
            <person name="Li X."/>
            <person name="Wang S."/>
            <person name="Shi Q."/>
            <person name="Liu S."/>
            <person name="Cho W.K."/>
            <person name="Kim J.Y."/>
            <person name="Xu Y."/>
            <person name="Heller-Uszynska K."/>
            <person name="Miao H."/>
            <person name="Cheng Z."/>
            <person name="Zhang S."/>
            <person name="Wu J."/>
            <person name="Yang Y."/>
            <person name="Kang H."/>
            <person name="Li M."/>
            <person name="Liang H."/>
            <person name="Ren X."/>
            <person name="Shi Z."/>
            <person name="Wen M."/>
            <person name="Jian M."/>
            <person name="Yang H."/>
            <person name="Zhang G."/>
            <person name="Yang Z."/>
            <person name="Chen R."/>
            <person name="Liu S."/>
            <person name="Li J."/>
            <person name="Ma L."/>
            <person name="Liu H."/>
            <person name="Zhou Y."/>
            <person name="Zhao J."/>
            <person name="Fang X."/>
            <person name="Li G."/>
            <person name="Fang L."/>
            <person name="Li Y."/>
            <person name="Liu D."/>
            <person name="Zheng H."/>
            <person name="Zhang Y."/>
            <person name="Qin N."/>
            <person name="Li Z."/>
            <person name="Yang G."/>
            <person name="Yang S."/>
            <person name="Bolund L."/>
            <person name="Kristiansen K."/>
            <person name="Zheng H."/>
            <person name="Li S."/>
            <person name="Zhang X."/>
            <person name="Yang H."/>
            <person name="Wang J."/>
            <person name="Sun R."/>
            <person name="Zhang B."/>
            <person name="Jiang S."/>
            <person name="Wang J."/>
            <person name="Du Y."/>
            <person name="Li S."/>
        </authorList>
    </citation>
    <scope>NUCLEOTIDE SEQUENCE [LARGE SCALE GENOMIC DNA]</scope>
    <source>
        <strain evidence="3">cv. 9930</strain>
    </source>
</reference>
<organism evidence="2 3">
    <name type="scientific">Cucumis sativus</name>
    <name type="common">Cucumber</name>
    <dbReference type="NCBI Taxonomy" id="3659"/>
    <lineage>
        <taxon>Eukaryota</taxon>
        <taxon>Viridiplantae</taxon>
        <taxon>Streptophyta</taxon>
        <taxon>Embryophyta</taxon>
        <taxon>Tracheophyta</taxon>
        <taxon>Spermatophyta</taxon>
        <taxon>Magnoliopsida</taxon>
        <taxon>eudicotyledons</taxon>
        <taxon>Gunneridae</taxon>
        <taxon>Pentapetalae</taxon>
        <taxon>rosids</taxon>
        <taxon>fabids</taxon>
        <taxon>Cucurbitales</taxon>
        <taxon>Cucurbitaceae</taxon>
        <taxon>Benincaseae</taxon>
        <taxon>Cucumis</taxon>
    </lineage>
</organism>
<accession>A0A0A0K9N6</accession>
<dbReference type="EMBL" id="CM002928">
    <property type="protein sequence ID" value="KGN45544.1"/>
    <property type="molecule type" value="Genomic_DNA"/>
</dbReference>